<feature type="region of interest" description="Disordered" evidence="1">
    <location>
        <begin position="1"/>
        <end position="33"/>
    </location>
</feature>
<dbReference type="Pfam" id="PF09793">
    <property type="entry name" value="AD"/>
    <property type="match status" value="1"/>
</dbReference>
<dbReference type="STRING" id="717646.M2MX37"/>
<evidence type="ECO:0000256" key="1">
    <source>
        <dbReference type="SAM" id="MobiDB-lite"/>
    </source>
</evidence>
<evidence type="ECO:0000313" key="3">
    <source>
        <dbReference type="EMBL" id="EMC96108.1"/>
    </source>
</evidence>
<dbReference type="eggNOG" id="KOG4401">
    <property type="taxonomic scope" value="Eukaryota"/>
</dbReference>
<proteinExistence type="predicted"/>
<dbReference type="Proteomes" id="UP000011761">
    <property type="component" value="Unassembled WGS sequence"/>
</dbReference>
<dbReference type="SMART" id="SM00995">
    <property type="entry name" value="AD"/>
    <property type="match status" value="1"/>
</dbReference>
<dbReference type="InterPro" id="IPR047574">
    <property type="entry name" value="AD"/>
</dbReference>
<dbReference type="PANTHER" id="PTHR13542">
    <property type="entry name" value="LSM12 HOMOLOG"/>
    <property type="match status" value="1"/>
</dbReference>
<protein>
    <recommendedName>
        <fullName evidence="2">AD domain-containing protein</fullName>
    </recommendedName>
</protein>
<reference evidence="3 4" key="1">
    <citation type="journal article" date="2012" name="PLoS Pathog.">
        <title>Diverse lifestyles and strategies of plant pathogenesis encoded in the genomes of eighteen Dothideomycetes fungi.</title>
        <authorList>
            <person name="Ohm R.A."/>
            <person name="Feau N."/>
            <person name="Henrissat B."/>
            <person name="Schoch C.L."/>
            <person name="Horwitz B.A."/>
            <person name="Barry K.W."/>
            <person name="Condon B.J."/>
            <person name="Copeland A.C."/>
            <person name="Dhillon B."/>
            <person name="Glaser F."/>
            <person name="Hesse C.N."/>
            <person name="Kosti I."/>
            <person name="LaButti K."/>
            <person name="Lindquist E.A."/>
            <person name="Lucas S."/>
            <person name="Salamov A.A."/>
            <person name="Bradshaw R.E."/>
            <person name="Ciuffetti L."/>
            <person name="Hamelin R.C."/>
            <person name="Kema G.H.J."/>
            <person name="Lawrence C."/>
            <person name="Scott J.A."/>
            <person name="Spatafora J.W."/>
            <person name="Turgeon B.G."/>
            <person name="de Wit P.J.G.M."/>
            <person name="Zhong S."/>
            <person name="Goodwin S.B."/>
            <person name="Grigoriev I.V."/>
        </authorList>
    </citation>
    <scope>NUCLEOTIDE SEQUENCE [LARGE SCALE GENOMIC DNA]</scope>
    <source>
        <strain evidence="3 4">UAMH 10762</strain>
    </source>
</reference>
<dbReference type="KEGG" id="bcom:BAUCODRAFT_50250"/>
<feature type="domain" description="AD" evidence="2">
    <location>
        <begin position="127"/>
        <end position="227"/>
    </location>
</feature>
<dbReference type="EMBL" id="KB445556">
    <property type="protein sequence ID" value="EMC96108.1"/>
    <property type="molecule type" value="Genomic_DNA"/>
</dbReference>
<sequence length="227" mass="24572">MADSKRSSMAGKVATPKMAGTSTPAAQPLPDNNEALGKAIGARIKVTTAAPAPKTYDGTLFTVSPILNVIAINTRAALANPSTDVASQPGDYHIIPISQIQSFQVVSLASGGSGSESSVENAKPSVGLVDTKRLRRRLDERVAAVQEQEKNQGKGVTKEAQAIFDSFRRMHVFSPPRLTYLNMPVRWHNQEMIVHEAIIIAPPYRSEDCKGAKDKQEVLSRVRKVLE</sequence>
<dbReference type="GeneID" id="19114958"/>
<accession>M2MX37</accession>
<dbReference type="AlphaFoldDB" id="M2MX37"/>
<organism evidence="3 4">
    <name type="scientific">Baudoinia panamericana (strain UAMH 10762)</name>
    <name type="common">Angels' share fungus</name>
    <name type="synonym">Baudoinia compniacensis (strain UAMH 10762)</name>
    <dbReference type="NCBI Taxonomy" id="717646"/>
    <lineage>
        <taxon>Eukaryota</taxon>
        <taxon>Fungi</taxon>
        <taxon>Dikarya</taxon>
        <taxon>Ascomycota</taxon>
        <taxon>Pezizomycotina</taxon>
        <taxon>Dothideomycetes</taxon>
        <taxon>Dothideomycetidae</taxon>
        <taxon>Mycosphaerellales</taxon>
        <taxon>Teratosphaeriaceae</taxon>
        <taxon>Baudoinia</taxon>
    </lineage>
</organism>
<dbReference type="RefSeq" id="XP_007676906.1">
    <property type="nucleotide sequence ID" value="XM_007678716.1"/>
</dbReference>
<keyword evidence="4" id="KW-1185">Reference proteome</keyword>
<dbReference type="InterPro" id="IPR039683">
    <property type="entry name" value="Lsm12-like"/>
</dbReference>
<feature type="non-terminal residue" evidence="3">
    <location>
        <position position="227"/>
    </location>
</feature>
<dbReference type="OMA" id="CPITNLI"/>
<evidence type="ECO:0000313" key="4">
    <source>
        <dbReference type="Proteomes" id="UP000011761"/>
    </source>
</evidence>
<gene>
    <name evidence="3" type="ORF">BAUCODRAFT_50250</name>
</gene>
<dbReference type="HOGENOM" id="CLU_073383_1_0_1"/>
<dbReference type="InterPro" id="IPR019181">
    <property type="entry name" value="LSM12_ABD"/>
</dbReference>
<dbReference type="PROSITE" id="PS52001">
    <property type="entry name" value="AD"/>
    <property type="match status" value="1"/>
</dbReference>
<evidence type="ECO:0000259" key="2">
    <source>
        <dbReference type="PROSITE" id="PS52001"/>
    </source>
</evidence>
<name>M2MX37_BAUPA</name>
<dbReference type="OrthoDB" id="1057137at2759"/>